<accession>A0A5P0ZG24</accession>
<organism evidence="2 3">
    <name type="scientific">Companilactobacillus mishanensis</name>
    <dbReference type="NCBI Taxonomy" id="2486008"/>
    <lineage>
        <taxon>Bacteria</taxon>
        <taxon>Bacillati</taxon>
        <taxon>Bacillota</taxon>
        <taxon>Bacilli</taxon>
        <taxon>Lactobacillales</taxon>
        <taxon>Lactobacillaceae</taxon>
        <taxon>Companilactobacillus</taxon>
    </lineage>
</organism>
<dbReference type="SUPFAM" id="SSF54427">
    <property type="entry name" value="NTF2-like"/>
    <property type="match status" value="1"/>
</dbReference>
<dbReference type="EMBL" id="VDFM01000002">
    <property type="protein sequence ID" value="MQS51997.1"/>
    <property type="molecule type" value="Genomic_DNA"/>
</dbReference>
<feature type="domain" description="SnoaL-like" evidence="1">
    <location>
        <begin position="4"/>
        <end position="132"/>
    </location>
</feature>
<dbReference type="RefSeq" id="WP_153382244.1">
    <property type="nucleotide sequence ID" value="NZ_VDFM01000002.1"/>
</dbReference>
<protein>
    <submittedName>
        <fullName evidence="2">Nuclear transport factor 2 family protein</fullName>
    </submittedName>
</protein>
<gene>
    <name evidence="2" type="ORF">FHL02_03065</name>
</gene>
<dbReference type="InterPro" id="IPR032710">
    <property type="entry name" value="NTF2-like_dom_sf"/>
</dbReference>
<dbReference type="InterPro" id="IPR037401">
    <property type="entry name" value="SnoaL-like"/>
</dbReference>
<reference evidence="2 3" key="1">
    <citation type="journal article" date="2019" name="Syst. Appl. Microbiol.">
        <title>Polyphasic characterization of two novel Lactobacillus spp. isolated from blown salami packages: Description of Lactobacillus halodurans sp. nov. and Lactobacillus salsicarnum sp. nov.</title>
        <authorList>
            <person name="Schuster J.A."/>
            <person name="Klingl A."/>
            <person name="Vogel R.F."/>
            <person name="Ehrmann M.A."/>
        </authorList>
    </citation>
    <scope>NUCLEOTIDE SEQUENCE [LARGE SCALE GENOMIC DNA]</scope>
    <source>
        <strain evidence="2 3">TMW 1.2118</strain>
    </source>
</reference>
<proteinExistence type="predicted"/>
<dbReference type="AlphaFoldDB" id="A0A5P0ZG24"/>
<evidence type="ECO:0000259" key="1">
    <source>
        <dbReference type="Pfam" id="PF13577"/>
    </source>
</evidence>
<name>A0A5P0ZG24_9LACO</name>
<dbReference type="OrthoDB" id="2084678at2"/>
<evidence type="ECO:0000313" key="2">
    <source>
        <dbReference type="EMBL" id="MQS51997.1"/>
    </source>
</evidence>
<dbReference type="Pfam" id="PF13577">
    <property type="entry name" value="SnoaL_4"/>
    <property type="match status" value="1"/>
</dbReference>
<dbReference type="Proteomes" id="UP000380386">
    <property type="component" value="Unassembled WGS sequence"/>
</dbReference>
<dbReference type="Gene3D" id="3.10.450.50">
    <property type="match status" value="1"/>
</dbReference>
<comment type="caution">
    <text evidence="2">The sequence shown here is derived from an EMBL/GenBank/DDBJ whole genome shotgun (WGS) entry which is preliminary data.</text>
</comment>
<sequence length="143" mass="16382">MNLQEMSDKMEIQEIMNRLSTCADDGDVEGQTMDFTDDAVFRVVHETTVNAEVKGKDNIYQMFNDPGLDFKFVYHLNGQCVINLHGDTADGVTYNQVTWQAKIDGKQTTMTECAKYNCKYVRTEQGWKIQELESNFVFSSPIK</sequence>
<evidence type="ECO:0000313" key="3">
    <source>
        <dbReference type="Proteomes" id="UP000380386"/>
    </source>
</evidence>